<dbReference type="Proteomes" id="UP000054928">
    <property type="component" value="Unassembled WGS sequence"/>
</dbReference>
<dbReference type="AlphaFoldDB" id="A0A0P1B4E9"/>
<dbReference type="OrthoDB" id="126177at2759"/>
<dbReference type="EMBL" id="CCYD01003090">
    <property type="protein sequence ID" value="CEG49657.1"/>
    <property type="molecule type" value="Genomic_DNA"/>
</dbReference>
<accession>A0A0P1B4E9</accession>
<name>A0A0P1B4E9_PLAHL</name>
<proteinExistence type="predicted"/>
<reference evidence="2" key="1">
    <citation type="submission" date="2014-09" db="EMBL/GenBank/DDBJ databases">
        <authorList>
            <person name="Sharma Rahul"/>
            <person name="Thines Marco"/>
        </authorList>
    </citation>
    <scope>NUCLEOTIDE SEQUENCE [LARGE SCALE GENOMIC DNA]</scope>
</reference>
<sequence>MAGKSSISSAIKNSPAASLLPLECVYDGCVGGFLAEKSRIFLRIESDWSVHGQVRRQPCGSLRILANGRKRKRKAVTYHPDGIIIAHIVGNARVVPFQDTALLCPSAIRGDGTSMAEYCCTLEITKRLDHVDRHTLTCHLHVPVASDVPALGTWRCCGGTLSSSSFSQRLETVIELQGVQTVLDEKVFQLQPVQWYQRQQEAEEAERRATMLESRLPSLLYPLRPGKYEFRGFSTYDTPSVVTAPWLRNGRRGRLRPIMATKKDECLVTLRLFPDGSLRGTSREFVQPQVCSLTGRWQANRIVYVLEYHVREAVGHFRYSGAVRIKGETTNTSNTEVVTAGREMVCGKWYNVDEGHAAGFEGGHGKFTLELVRVDYSPITDKREKVNHAFGNRHRQSGLQRRIELDQKHKVKCTNAEIDDDDDVIRAFTTGMYDLSGCATDAEGYEYAFDLQLQLHTNGDLSGLCKERIIHQISPVFGRWTPLGITYSQQYVVNHEVGTYTYAGDLSNDGAVVRGTWTNTEDDAALVLSEHGTFALILVNTKRQWSAISHVYYPPSFRHGVFVTLMASARRNQLPVALWTRIFAFCNEKWFTSLL</sequence>
<protein>
    <submittedName>
        <fullName evidence="1">Uncharacterized protein</fullName>
    </submittedName>
</protein>
<keyword evidence="2" id="KW-1185">Reference proteome</keyword>
<dbReference type="RefSeq" id="XP_024586026.1">
    <property type="nucleotide sequence ID" value="XM_024720870.1"/>
</dbReference>
<dbReference type="GeneID" id="36402464"/>
<dbReference type="OMA" id="YELSGCA"/>
<evidence type="ECO:0000313" key="1">
    <source>
        <dbReference type="EMBL" id="CEG49657.1"/>
    </source>
</evidence>
<organism evidence="1 2">
    <name type="scientific">Plasmopara halstedii</name>
    <name type="common">Downy mildew of sunflower</name>
    <dbReference type="NCBI Taxonomy" id="4781"/>
    <lineage>
        <taxon>Eukaryota</taxon>
        <taxon>Sar</taxon>
        <taxon>Stramenopiles</taxon>
        <taxon>Oomycota</taxon>
        <taxon>Peronosporomycetes</taxon>
        <taxon>Peronosporales</taxon>
        <taxon>Peronosporaceae</taxon>
        <taxon>Plasmopara</taxon>
    </lineage>
</organism>
<evidence type="ECO:0000313" key="2">
    <source>
        <dbReference type="Proteomes" id="UP000054928"/>
    </source>
</evidence>